<name>A0A316TWT3_9BASI</name>
<dbReference type="AlphaFoldDB" id="A0A316TWT3"/>
<evidence type="ECO:0000313" key="2">
    <source>
        <dbReference type="EMBL" id="PWN17936.1"/>
    </source>
</evidence>
<protein>
    <submittedName>
        <fullName evidence="2">Uncharacterized protein</fullName>
    </submittedName>
</protein>
<keyword evidence="3" id="KW-1185">Reference proteome</keyword>
<dbReference type="OrthoDB" id="10691531at2759"/>
<feature type="compositionally biased region" description="Acidic residues" evidence="1">
    <location>
        <begin position="305"/>
        <end position="321"/>
    </location>
</feature>
<feature type="compositionally biased region" description="Pro residues" evidence="1">
    <location>
        <begin position="840"/>
        <end position="857"/>
    </location>
</feature>
<feature type="region of interest" description="Disordered" evidence="1">
    <location>
        <begin position="403"/>
        <end position="431"/>
    </location>
</feature>
<feature type="region of interest" description="Disordered" evidence="1">
    <location>
        <begin position="304"/>
        <end position="324"/>
    </location>
</feature>
<feature type="region of interest" description="Disordered" evidence="1">
    <location>
        <begin position="738"/>
        <end position="777"/>
    </location>
</feature>
<feature type="region of interest" description="Disordered" evidence="1">
    <location>
        <begin position="799"/>
        <end position="889"/>
    </location>
</feature>
<organism evidence="2 3">
    <name type="scientific">Pseudomicrostroma glucosiphilum</name>
    <dbReference type="NCBI Taxonomy" id="1684307"/>
    <lineage>
        <taxon>Eukaryota</taxon>
        <taxon>Fungi</taxon>
        <taxon>Dikarya</taxon>
        <taxon>Basidiomycota</taxon>
        <taxon>Ustilaginomycotina</taxon>
        <taxon>Exobasidiomycetes</taxon>
        <taxon>Microstromatales</taxon>
        <taxon>Microstromatales incertae sedis</taxon>
        <taxon>Pseudomicrostroma</taxon>
    </lineage>
</organism>
<evidence type="ECO:0000313" key="3">
    <source>
        <dbReference type="Proteomes" id="UP000245942"/>
    </source>
</evidence>
<evidence type="ECO:0000256" key="1">
    <source>
        <dbReference type="SAM" id="MobiDB-lite"/>
    </source>
</evidence>
<proteinExistence type="predicted"/>
<reference evidence="2 3" key="1">
    <citation type="journal article" date="2018" name="Mol. Biol. Evol.">
        <title>Broad Genomic Sampling Reveals a Smut Pathogenic Ancestry of the Fungal Clade Ustilaginomycotina.</title>
        <authorList>
            <person name="Kijpornyongpan T."/>
            <person name="Mondo S.J."/>
            <person name="Barry K."/>
            <person name="Sandor L."/>
            <person name="Lee J."/>
            <person name="Lipzen A."/>
            <person name="Pangilinan J."/>
            <person name="LaButti K."/>
            <person name="Hainaut M."/>
            <person name="Henrissat B."/>
            <person name="Grigoriev I.V."/>
            <person name="Spatafora J.W."/>
            <person name="Aime M.C."/>
        </authorList>
    </citation>
    <scope>NUCLEOTIDE SEQUENCE [LARGE SCALE GENOMIC DNA]</scope>
    <source>
        <strain evidence="2 3">MCA 4718</strain>
    </source>
</reference>
<feature type="region of interest" description="Disordered" evidence="1">
    <location>
        <begin position="641"/>
        <end position="663"/>
    </location>
</feature>
<accession>A0A316TWT3</accession>
<dbReference type="EMBL" id="KZ819339">
    <property type="protein sequence ID" value="PWN17936.1"/>
    <property type="molecule type" value="Genomic_DNA"/>
</dbReference>
<dbReference type="Proteomes" id="UP000245942">
    <property type="component" value="Unassembled WGS sequence"/>
</dbReference>
<dbReference type="RefSeq" id="XP_025345096.1">
    <property type="nucleotide sequence ID" value="XM_025493423.1"/>
</dbReference>
<feature type="compositionally biased region" description="Basic and acidic residues" evidence="1">
    <location>
        <begin position="818"/>
        <end position="828"/>
    </location>
</feature>
<gene>
    <name evidence="2" type="ORF">BCV69DRAFT_285527</name>
</gene>
<feature type="compositionally biased region" description="Low complexity" evidence="1">
    <location>
        <begin position="858"/>
        <end position="874"/>
    </location>
</feature>
<dbReference type="GeneID" id="37015157"/>
<sequence>MSLLSISPTLGSRRSMAPDGFFRRSPPTKPFLLRGDRMRCVTIAAAPQKVEIFNKVSNDPLTLYDMRKLTSQNVVRRRIVSMGEHLSPRGSHVAFDDEYEQAAVRRASQMVLDALYDSSPDSSPPCTPNDVYGKKQDAWQFPLPPASMSNTASKSQEPPALNLCHDILPGLGFEGLENFTFAESTVEVGCPVSPPAQNTPQSFNGQYDSDTAPSSHWSPSTCAGSVCESQGEADEELSFTEPLAIRKPGGRQSVMADNGEGLRQYEEEQDDYLRPFPATAEGDDAKLERLRSSYSLLGMMSEAYTEQEQEVEQTEQGDEEERSPAQEINLRLLLSPEHAAPSLAEQLAFACGNGYQYHDRLHRDSAGEYLMTQSLSPLMMTPAQLGSLDPFNGLQAEFGDSWSEVDHESRTPAADAAGNLSRGPSTRSAHHRMSVISNTSPIMSGHMAAMAFMHRSKSHVGHFEPSAASSLTVPKKQDINGSLLLSPLSLQCGKPLALSFANSPAPQNLEEFSYLTLMDHAQEVESPLQMEMSQSPLETPQALDEASATATAEVASLRAKTTRLSSTASMGDILSPAFSDFSSAFPVSVTCSKMTRSSTSTSILDRGRPVRPSSGTGFLGQREEKIQIIKLKTGLSSAAAAKLADGPPARPPRPARAASGNHSAVGACAAQAQATSAAESVKREWVEKNSTSASTGVPCKAHTAVAMAKQDSRTPSVHFHIPSSSSIQIAKHVRVVSSSTSRGVPMTMTRSTSRPGTYDFHPTDPTNAQPAGVKRLSSQAAAALKEAKLEAEQAAAAAAQQMKVAPRPAMPGGTQSAEEVRRSGKESKNQSSSEASKPFQAPPMPERSTSAPPPPSTDAPRAVAPTPARPARPLKAADRPGRGLPTSYSLPTLFTARTVSQRYRGETGLPETQATLAAAAGAAARANRKSSSPLGRLLTESGVKVAAAGAGAGIRPRRWGMVKALSPEERRNSAVALDTPGGCVLILEEETVVKEVAAAA</sequence>